<dbReference type="PANTHER" id="PTHR20855:SF129">
    <property type="entry name" value="HEMOLYSIN-3 HOMOLOG"/>
    <property type="match status" value="1"/>
</dbReference>
<keyword evidence="4" id="KW-1133">Transmembrane helix</keyword>
<name>A0A0U2UK95_9BACL</name>
<reference evidence="7" key="1">
    <citation type="submission" date="2015-12" db="EMBL/GenBank/DDBJ databases">
        <title>Complete genome sequences of two moderately thermophilic Paenibacillus species.</title>
        <authorList>
            <person name="Butler R.III."/>
            <person name="Wang J."/>
            <person name="Stark B.C."/>
            <person name="Pombert J.-F."/>
        </authorList>
    </citation>
    <scope>NUCLEOTIDE SEQUENCE [LARGE SCALE GENOMIC DNA]</scope>
    <source>
        <strain evidence="7">32O-Y</strain>
    </source>
</reference>
<evidence type="ECO:0000256" key="2">
    <source>
        <dbReference type="ARBA" id="ARBA00008488"/>
    </source>
</evidence>
<dbReference type="GO" id="GO:0012505">
    <property type="term" value="C:endomembrane system"/>
    <property type="evidence" value="ECO:0007669"/>
    <property type="project" value="UniProtKB-SubCell"/>
</dbReference>
<keyword evidence="5" id="KW-0472">Membrane</keyword>
<organism evidence="6 7">
    <name type="scientific">Paenibacillus naphthalenovorans</name>
    <dbReference type="NCBI Taxonomy" id="162209"/>
    <lineage>
        <taxon>Bacteria</taxon>
        <taxon>Bacillati</taxon>
        <taxon>Bacillota</taxon>
        <taxon>Bacilli</taxon>
        <taxon>Bacillales</taxon>
        <taxon>Paenibacillaceae</taxon>
        <taxon>Paenibacillus</taxon>
    </lineage>
</organism>
<accession>A0A0U2UK95</accession>
<dbReference type="InterPro" id="IPR005744">
    <property type="entry name" value="Hy-lIII"/>
</dbReference>
<dbReference type="InterPro" id="IPR004254">
    <property type="entry name" value="AdipoR/HlyIII-related"/>
</dbReference>
<comment type="subcellular location">
    <subcellularLocation>
        <location evidence="1">Endomembrane system</location>
        <topology evidence="1">Multi-pass membrane protein</topology>
    </subcellularLocation>
</comment>
<dbReference type="STRING" id="162209.IJ22_19790"/>
<keyword evidence="7" id="KW-1185">Reference proteome</keyword>
<reference evidence="6 7" key="2">
    <citation type="journal article" date="2016" name="Genome Announc.">
        <title>Complete Genome Sequences of Two Interactive Moderate Thermophiles, Paenibacillus napthalenovorans 32O-Y and Paenibacillus sp. 32O-W.</title>
        <authorList>
            <person name="Butler R.R.III."/>
            <person name="Wang J."/>
            <person name="Stark B.C."/>
            <person name="Pombert J.F."/>
        </authorList>
    </citation>
    <scope>NUCLEOTIDE SEQUENCE [LARGE SCALE GENOMIC DNA]</scope>
    <source>
        <strain evidence="6 7">32O-Y</strain>
    </source>
</reference>
<proteinExistence type="inferred from homology"/>
<dbReference type="KEGG" id="pnp:IJ22_19790"/>
<evidence type="ECO:0000256" key="4">
    <source>
        <dbReference type="ARBA" id="ARBA00022989"/>
    </source>
</evidence>
<dbReference type="GO" id="GO:0140911">
    <property type="term" value="F:pore-forming activity"/>
    <property type="evidence" value="ECO:0007669"/>
    <property type="project" value="InterPro"/>
</dbReference>
<dbReference type="PANTHER" id="PTHR20855">
    <property type="entry name" value="ADIPOR/PROGESTIN RECEPTOR-RELATED"/>
    <property type="match status" value="1"/>
</dbReference>
<dbReference type="NCBIfam" id="TIGR01065">
    <property type="entry name" value="hlyIII"/>
    <property type="match status" value="1"/>
</dbReference>
<dbReference type="AlphaFoldDB" id="A0A0U2UK95"/>
<evidence type="ECO:0000256" key="1">
    <source>
        <dbReference type="ARBA" id="ARBA00004127"/>
    </source>
</evidence>
<evidence type="ECO:0000313" key="7">
    <source>
        <dbReference type="Proteomes" id="UP000061660"/>
    </source>
</evidence>
<evidence type="ECO:0000256" key="3">
    <source>
        <dbReference type="ARBA" id="ARBA00022692"/>
    </source>
</evidence>
<sequence length="239" mass="26748">MKSTSPALARPALNESAETLCSDGSEMIMIIDPWKEERANAVTHGIGAVLSVAALVLLLIHSLRNGSVWHIVSFTVFGVSLILLYVSSTLLHSARQERWIDIFSIMDHAAIFVLIAGTYTPFLLVTLRGPLGWSLFGIVWGLALAGIIFKLFFVKRFILLSTLFYIAMGWLVMFAFGPLQEELAQAGIVWLVAGGLLYTLGTIFYLWRKIRYHHAIWHIFVLAGSICHFVTVYFYVLPE</sequence>
<keyword evidence="3" id="KW-0812">Transmembrane</keyword>
<dbReference type="PATRIC" id="fig|162209.4.peg.2095"/>
<gene>
    <name evidence="6" type="ORF">IJ22_19790</name>
</gene>
<dbReference type="Proteomes" id="UP000061660">
    <property type="component" value="Chromosome"/>
</dbReference>
<protein>
    <submittedName>
        <fullName evidence="6">Hemolysin D</fullName>
    </submittedName>
</protein>
<dbReference type="GO" id="GO:0016020">
    <property type="term" value="C:membrane"/>
    <property type="evidence" value="ECO:0007669"/>
    <property type="project" value="InterPro"/>
</dbReference>
<comment type="similarity">
    <text evidence="2">Belongs to the UPF0073 (Hly-III) family.</text>
</comment>
<dbReference type="EMBL" id="CP013652">
    <property type="protein sequence ID" value="ALS22353.1"/>
    <property type="molecule type" value="Genomic_DNA"/>
</dbReference>
<evidence type="ECO:0000313" key="6">
    <source>
        <dbReference type="EMBL" id="ALS22353.1"/>
    </source>
</evidence>
<evidence type="ECO:0000256" key="5">
    <source>
        <dbReference type="ARBA" id="ARBA00023136"/>
    </source>
</evidence>
<dbReference type="Pfam" id="PF03006">
    <property type="entry name" value="HlyIII"/>
    <property type="match status" value="1"/>
</dbReference>